<dbReference type="SUPFAM" id="SSF81383">
    <property type="entry name" value="F-box domain"/>
    <property type="match status" value="1"/>
</dbReference>
<dbReference type="InterPro" id="IPR032675">
    <property type="entry name" value="LRR_dom_sf"/>
</dbReference>
<protein>
    <recommendedName>
        <fullName evidence="1">F-box domain-containing protein</fullName>
    </recommendedName>
</protein>
<gene>
    <name evidence="2" type="ORF">TRICI_006083</name>
</gene>
<proteinExistence type="predicted"/>
<feature type="domain" description="F-box" evidence="1">
    <location>
        <begin position="1"/>
        <end position="46"/>
    </location>
</feature>
<name>A0A642UNK6_9ASCO</name>
<reference evidence="2" key="1">
    <citation type="journal article" date="2019" name="G3 (Bethesda)">
        <title>Genome Assemblies of Two Rare Opportunistic Yeast Pathogens: Diutina rugosa (syn. Candida rugosa) and Trichomonascus ciferrii (syn. Candida ciferrii).</title>
        <authorList>
            <person name="Mixao V."/>
            <person name="Saus E."/>
            <person name="Hansen A.P."/>
            <person name="Lass-Florl C."/>
            <person name="Gabaldon T."/>
        </authorList>
    </citation>
    <scope>NUCLEOTIDE SEQUENCE</scope>
    <source>
        <strain evidence="2">CBS 4856</strain>
    </source>
</reference>
<dbReference type="InterPro" id="IPR001810">
    <property type="entry name" value="F-box_dom"/>
</dbReference>
<dbReference type="PROSITE" id="PS50181">
    <property type="entry name" value="FBOX"/>
    <property type="match status" value="1"/>
</dbReference>
<keyword evidence="3" id="KW-1185">Reference proteome</keyword>
<dbReference type="InterPro" id="IPR036047">
    <property type="entry name" value="F-box-like_dom_sf"/>
</dbReference>
<dbReference type="Proteomes" id="UP000761534">
    <property type="component" value="Unassembled WGS sequence"/>
</dbReference>
<organism evidence="2 3">
    <name type="scientific">Trichomonascus ciferrii</name>
    <dbReference type="NCBI Taxonomy" id="44093"/>
    <lineage>
        <taxon>Eukaryota</taxon>
        <taxon>Fungi</taxon>
        <taxon>Dikarya</taxon>
        <taxon>Ascomycota</taxon>
        <taxon>Saccharomycotina</taxon>
        <taxon>Dipodascomycetes</taxon>
        <taxon>Dipodascales</taxon>
        <taxon>Trichomonascaceae</taxon>
        <taxon>Trichomonascus</taxon>
        <taxon>Trichomonascus ciferrii complex</taxon>
    </lineage>
</organism>
<dbReference type="Gene3D" id="3.80.10.10">
    <property type="entry name" value="Ribonuclease Inhibitor"/>
    <property type="match status" value="1"/>
</dbReference>
<dbReference type="AlphaFoldDB" id="A0A642UNK6"/>
<dbReference type="VEuPathDB" id="FungiDB:TRICI_006083"/>
<comment type="caution">
    <text evidence="2">The sequence shown here is derived from an EMBL/GenBank/DDBJ whole genome shotgun (WGS) entry which is preliminary data.</text>
</comment>
<evidence type="ECO:0000313" key="3">
    <source>
        <dbReference type="Proteomes" id="UP000761534"/>
    </source>
</evidence>
<dbReference type="SUPFAM" id="SSF52047">
    <property type="entry name" value="RNI-like"/>
    <property type="match status" value="1"/>
</dbReference>
<accession>A0A642UNK6</accession>
<dbReference type="SMART" id="SM00256">
    <property type="entry name" value="FBOX"/>
    <property type="match status" value="1"/>
</dbReference>
<evidence type="ECO:0000313" key="2">
    <source>
        <dbReference type="EMBL" id="KAA8901322.1"/>
    </source>
</evidence>
<sequence>MRLDLLPQDIYEIVFEYLDCVDLLGLRLVSRCLNDAVDHSNAVNIILEINQDAERCFWGTTFSVTLGLREKDSRGVPTSWPEGTVEDLKNYKMNVFKFWLPHVKMLYLQEESIEGQDMYEFVDTIIDVFEQNKKVGPLNVWLSVFINGEKSARIIDRVEKSPITKVFDLTIVARRELRDFEEKDLMLGEKARYIEVFHYPFKTPFPPVGLKFCQRLEYLNVDGRSQYILVDLPKLLSALEGKDSLKSIYLTGAGIMSSESDWRPLSVPQLILLESNRVPETVKVKLNFQETVSLKRHANFVRPTSRVKCDVKRLCMTDSTLEYFDWFDFSSLEELRISYNMQENIYLTSVKSGGFENLDKLIVRMHDWNEFFTFTEHAFKHTPLRILELCLIRAHNDLEVFSPHLCHLRNLQVLALSVWNYDRGPDEFFEAFEDFIQPFLLHCPKLRAVSVKITCYPYSIEVTGPVLNDFRMFMNRNNGSSRGAISNDTKSLYNNLESWQCQIGLDSKDFDYLDSWDRKINPSNLIQHTI</sequence>
<dbReference type="EMBL" id="SWFS01000489">
    <property type="protein sequence ID" value="KAA8901322.1"/>
    <property type="molecule type" value="Genomic_DNA"/>
</dbReference>
<evidence type="ECO:0000259" key="1">
    <source>
        <dbReference type="PROSITE" id="PS50181"/>
    </source>
</evidence>
<dbReference type="Pfam" id="PF00646">
    <property type="entry name" value="F-box"/>
    <property type="match status" value="1"/>
</dbReference>